<dbReference type="SMART" id="SM00214">
    <property type="entry name" value="VWC"/>
    <property type="match status" value="4"/>
</dbReference>
<dbReference type="PANTHER" id="PTHR46439:SF1">
    <property type="entry name" value="CYSTEINE-RICH MOTOR NEURON 1 PROTEIN"/>
    <property type="match status" value="1"/>
</dbReference>
<dbReference type="InterPro" id="IPR036383">
    <property type="entry name" value="TSP1_rpt_sf"/>
</dbReference>
<dbReference type="FunFam" id="2.20.100.10:FF:000218">
    <property type="entry name" value="kielin/chordin-like protein"/>
    <property type="match status" value="1"/>
</dbReference>
<feature type="domain" description="VWFC" evidence="4">
    <location>
        <begin position="144"/>
        <end position="201"/>
    </location>
</feature>
<protein>
    <submittedName>
        <fullName evidence="5">Kielin/chordin-like protein</fullName>
    </submittedName>
</protein>
<dbReference type="InterPro" id="IPR000884">
    <property type="entry name" value="TSP1_rpt"/>
</dbReference>
<reference evidence="5" key="1">
    <citation type="submission" date="2020-04" db="EMBL/GenBank/DDBJ databases">
        <authorList>
            <person name="Neveu A P."/>
        </authorList>
    </citation>
    <scope>NUCLEOTIDE SEQUENCE</scope>
    <source>
        <tissue evidence="5">Whole embryo</tissue>
    </source>
</reference>
<dbReference type="InterPro" id="IPR052624">
    <property type="entry name" value="CRIM1"/>
</dbReference>
<dbReference type="EMBL" id="LR786143">
    <property type="protein sequence ID" value="CAB3258130.1"/>
    <property type="molecule type" value="mRNA"/>
</dbReference>
<dbReference type="AlphaFoldDB" id="A0A6F9DGH3"/>
<evidence type="ECO:0000256" key="1">
    <source>
        <dbReference type="ARBA" id="ARBA00022729"/>
    </source>
</evidence>
<feature type="domain" description="VWFC" evidence="4">
    <location>
        <begin position="203"/>
        <end position="261"/>
    </location>
</feature>
<feature type="domain" description="VWFC" evidence="4">
    <location>
        <begin position="263"/>
        <end position="321"/>
    </location>
</feature>
<accession>A0A6F9DGH3</accession>
<keyword evidence="1" id="KW-0732">Signal</keyword>
<dbReference type="PROSITE" id="PS01208">
    <property type="entry name" value="VWFC_1"/>
    <property type="match status" value="2"/>
</dbReference>
<proteinExistence type="evidence at transcript level"/>
<evidence type="ECO:0000313" key="5">
    <source>
        <dbReference type="EMBL" id="CAB3258130.1"/>
    </source>
</evidence>
<organism evidence="5">
    <name type="scientific">Phallusia mammillata</name>
    <dbReference type="NCBI Taxonomy" id="59560"/>
    <lineage>
        <taxon>Eukaryota</taxon>
        <taxon>Metazoa</taxon>
        <taxon>Chordata</taxon>
        <taxon>Tunicata</taxon>
        <taxon>Ascidiacea</taxon>
        <taxon>Phlebobranchia</taxon>
        <taxon>Ascidiidae</taxon>
        <taxon>Phallusia</taxon>
    </lineage>
</organism>
<name>A0A6F9DGH3_9ASCI</name>
<dbReference type="PROSITE" id="PS50184">
    <property type="entry name" value="VWFC_2"/>
    <property type="match status" value="3"/>
</dbReference>
<dbReference type="Gene3D" id="6.20.200.20">
    <property type="match status" value="3"/>
</dbReference>
<dbReference type="SMART" id="SM00209">
    <property type="entry name" value="TSP1"/>
    <property type="match status" value="4"/>
</dbReference>
<dbReference type="Pfam" id="PF00093">
    <property type="entry name" value="VWC"/>
    <property type="match status" value="1"/>
</dbReference>
<dbReference type="Pfam" id="PF00090">
    <property type="entry name" value="TSP_1"/>
    <property type="match status" value="2"/>
</dbReference>
<dbReference type="InterPro" id="IPR044004">
    <property type="entry name" value="TSP1_spondin_dom"/>
</dbReference>
<dbReference type="Gene3D" id="2.20.100.10">
    <property type="entry name" value="Thrombospondin type-1 (TSP1) repeat"/>
    <property type="match status" value="4"/>
</dbReference>
<dbReference type="PROSITE" id="PS50092">
    <property type="entry name" value="TSP1"/>
    <property type="match status" value="4"/>
</dbReference>
<keyword evidence="2" id="KW-1015">Disulfide bond</keyword>
<evidence type="ECO:0000256" key="3">
    <source>
        <dbReference type="ARBA" id="ARBA00023180"/>
    </source>
</evidence>
<dbReference type="GO" id="GO:0005886">
    <property type="term" value="C:plasma membrane"/>
    <property type="evidence" value="ECO:0007669"/>
    <property type="project" value="TreeGrafter"/>
</dbReference>
<dbReference type="SUPFAM" id="SSF57603">
    <property type="entry name" value="FnI-like domain"/>
    <property type="match status" value="3"/>
</dbReference>
<gene>
    <name evidence="5" type="primary">Kcp-002</name>
</gene>
<dbReference type="Pfam" id="PF19028">
    <property type="entry name" value="TSP1_spondin"/>
    <property type="match status" value="2"/>
</dbReference>
<keyword evidence="3" id="KW-0325">Glycoprotein</keyword>
<dbReference type="Pfam" id="PF23334">
    <property type="entry name" value="VWC2L_2nd"/>
    <property type="match status" value="2"/>
</dbReference>
<dbReference type="PANTHER" id="PTHR46439">
    <property type="entry name" value="CYSTEINE-RICH MOTOR NEURON 1 PROTEIN"/>
    <property type="match status" value="1"/>
</dbReference>
<dbReference type="SUPFAM" id="SSF82895">
    <property type="entry name" value="TSP-1 type 1 repeat"/>
    <property type="match status" value="4"/>
</dbReference>
<evidence type="ECO:0000259" key="4">
    <source>
        <dbReference type="PROSITE" id="PS50184"/>
    </source>
</evidence>
<evidence type="ECO:0000256" key="2">
    <source>
        <dbReference type="ARBA" id="ARBA00023157"/>
    </source>
</evidence>
<sequence length="640" mass="71569">MFKTIKSFFLSTSNVFSIATVRCDVLFSRNLDAKSLTSVIRNGPTLCLDLYTLHRTYSRYITTKSAIAKAAKHTEKHEMKSNIRVTRNLDESETSIEANFDLDTEDTERRHHQHVRHHRLNDVIVGNFTFPDEVPKVEETNYTQMCEQGLLADDNQVTWHNEDCHTCRCQGATAICQQETCPSLDCQHPVSVESKCCPMCPDQVCKAADGRFFAEGADWHLDDCTFCECKQGRVLCSIEDCEFKSCKTPHKVPGRCCPVCPDTSCYENNGMNHTAGTVWKEDVCTHCYCGNGEKLCAEEKCPHINCTNPYQPEGQCCLKCLDAIECVVSTWGDWGECPIQECGGGMRRRYRSVVIPPRNGGAFCPHMSEAQLCPRTPCNDIPVCPVTKWSTWSHCTATCGNGRRIRMRREAKVTKATMTSLIDCSQTHMQESMRCYTGTCNIAPRSMISNEPADTSHCQNLAWSAWSKCSKSCGRGNKVRQQIPANTSTKHGERCHLLQMVKKCHGHNCSSAGVNCKVTAWGTWTPCTATCGDTARKTKHRMIKRHPTEGGKPCPKLKLTKSCRLPACTKPMFSIFHGEEGCVSDDGQTHYDENESWISEDCLTCRCVNSVKQCGLDCSKLGCEDPSNYDRGCCSLCATF</sequence>
<dbReference type="InterPro" id="IPR001007">
    <property type="entry name" value="VWF_dom"/>
</dbReference>